<dbReference type="PANTHER" id="PTHR45679">
    <property type="entry name" value="ER DEGRADATION-ENHANCING ALPHA-MANNOSIDASE-LIKE PROTEIN 2"/>
    <property type="match status" value="1"/>
</dbReference>
<dbReference type="EMBL" id="CAKXAJ010010262">
    <property type="protein sequence ID" value="CAH2211437.1"/>
    <property type="molecule type" value="Genomic_DNA"/>
</dbReference>
<dbReference type="PANTHER" id="PTHR45679:SF2">
    <property type="entry name" value="ER DEGRADATION-ENHANCING ALPHA-MANNOSIDASE-LIKE PROTEIN 3"/>
    <property type="match status" value="1"/>
</dbReference>
<dbReference type="GO" id="GO:0016020">
    <property type="term" value="C:membrane"/>
    <property type="evidence" value="ECO:0007669"/>
    <property type="project" value="InterPro"/>
</dbReference>
<dbReference type="GO" id="GO:1904380">
    <property type="term" value="P:endoplasmic reticulum mannose trimming"/>
    <property type="evidence" value="ECO:0007669"/>
    <property type="project" value="InterPro"/>
</dbReference>
<dbReference type="GO" id="GO:0005975">
    <property type="term" value="P:carbohydrate metabolic process"/>
    <property type="evidence" value="ECO:0007669"/>
    <property type="project" value="InterPro"/>
</dbReference>
<dbReference type="SUPFAM" id="SSF48225">
    <property type="entry name" value="Seven-hairpin glycosidases"/>
    <property type="match status" value="1"/>
</dbReference>
<dbReference type="InterPro" id="IPR036026">
    <property type="entry name" value="Seven-hairpin_glycosidases"/>
</dbReference>
<evidence type="ECO:0000313" key="3">
    <source>
        <dbReference type="Proteomes" id="UP000838756"/>
    </source>
</evidence>
<evidence type="ECO:0000256" key="1">
    <source>
        <dbReference type="ARBA" id="ARBA00023180"/>
    </source>
</evidence>
<evidence type="ECO:0000313" key="2">
    <source>
        <dbReference type="EMBL" id="CAH2211437.1"/>
    </source>
</evidence>
<reference evidence="2" key="1">
    <citation type="submission" date="2022-03" db="EMBL/GenBank/DDBJ databases">
        <authorList>
            <person name="Lindestad O."/>
        </authorList>
    </citation>
    <scope>NUCLEOTIDE SEQUENCE</scope>
</reference>
<dbReference type="Gene3D" id="1.50.10.10">
    <property type="match status" value="1"/>
</dbReference>
<keyword evidence="1" id="KW-0325">Glycoprotein</keyword>
<name>A0A8S4QIK2_9NEOP</name>
<dbReference type="Proteomes" id="UP000838756">
    <property type="component" value="Unassembled WGS sequence"/>
</dbReference>
<dbReference type="InterPro" id="IPR044674">
    <property type="entry name" value="EDEM1/2/3"/>
</dbReference>
<gene>
    <name evidence="2" type="primary">jg2204</name>
    <name evidence="2" type="ORF">PAEG_LOCUS3254</name>
</gene>
<dbReference type="GO" id="GO:0005509">
    <property type="term" value="F:calcium ion binding"/>
    <property type="evidence" value="ECO:0007669"/>
    <property type="project" value="InterPro"/>
</dbReference>
<dbReference type="GO" id="GO:0044322">
    <property type="term" value="C:endoplasmic reticulum quality control compartment"/>
    <property type="evidence" value="ECO:0007669"/>
    <property type="project" value="GOC"/>
</dbReference>
<sequence>MSKAERLFLREQSRRMFYHAFDAYMDNAYPADELMPLTCKGRWRGVTPNRGDLDDVLG</sequence>
<protein>
    <submittedName>
        <fullName evidence="2">Jg2204 protein</fullName>
    </submittedName>
</protein>
<organism evidence="2 3">
    <name type="scientific">Pararge aegeria aegeria</name>
    <dbReference type="NCBI Taxonomy" id="348720"/>
    <lineage>
        <taxon>Eukaryota</taxon>
        <taxon>Metazoa</taxon>
        <taxon>Ecdysozoa</taxon>
        <taxon>Arthropoda</taxon>
        <taxon>Hexapoda</taxon>
        <taxon>Insecta</taxon>
        <taxon>Pterygota</taxon>
        <taxon>Neoptera</taxon>
        <taxon>Endopterygota</taxon>
        <taxon>Lepidoptera</taxon>
        <taxon>Glossata</taxon>
        <taxon>Ditrysia</taxon>
        <taxon>Papilionoidea</taxon>
        <taxon>Nymphalidae</taxon>
        <taxon>Satyrinae</taxon>
        <taxon>Satyrini</taxon>
        <taxon>Parargina</taxon>
        <taxon>Pararge</taxon>
    </lineage>
</organism>
<dbReference type="OrthoDB" id="8118055at2759"/>
<dbReference type="GO" id="GO:0004571">
    <property type="term" value="F:mannosyl-oligosaccharide 1,2-alpha-mannosidase activity"/>
    <property type="evidence" value="ECO:0007669"/>
    <property type="project" value="InterPro"/>
</dbReference>
<accession>A0A8S4QIK2</accession>
<comment type="caution">
    <text evidence="2">The sequence shown here is derived from an EMBL/GenBank/DDBJ whole genome shotgun (WGS) entry which is preliminary data.</text>
</comment>
<feature type="non-terminal residue" evidence="2">
    <location>
        <position position="1"/>
    </location>
</feature>
<dbReference type="InterPro" id="IPR012341">
    <property type="entry name" value="6hp_glycosidase-like_sf"/>
</dbReference>
<proteinExistence type="predicted"/>
<keyword evidence="3" id="KW-1185">Reference proteome</keyword>
<dbReference type="AlphaFoldDB" id="A0A8S4QIK2"/>